<dbReference type="EMBL" id="JNAS01000002">
    <property type="protein sequence ID" value="KGG08786.1"/>
    <property type="molecule type" value="Genomic_DNA"/>
</dbReference>
<dbReference type="InterPro" id="IPR054650">
    <property type="entry name" value="Slr0320-like"/>
</dbReference>
<evidence type="ECO:0000256" key="3">
    <source>
        <dbReference type="ARBA" id="ARBA00022723"/>
    </source>
</evidence>
<comment type="cofactor">
    <cofactor evidence="1">
        <name>[4Fe-4S] cluster</name>
        <dbReference type="ChEBI" id="CHEBI:49883"/>
    </cofactor>
</comment>
<dbReference type="PANTHER" id="PTHR43409:SF16">
    <property type="entry name" value="SLR0320 PROTEIN"/>
    <property type="match status" value="1"/>
</dbReference>
<organism evidence="7 8">
    <name type="scientific">Prochlorococcus marinus str. SB</name>
    <dbReference type="NCBI Taxonomy" id="59926"/>
    <lineage>
        <taxon>Bacteria</taxon>
        <taxon>Bacillati</taxon>
        <taxon>Cyanobacteriota</taxon>
        <taxon>Cyanophyceae</taxon>
        <taxon>Synechococcales</taxon>
        <taxon>Prochlorococcaceae</taxon>
        <taxon>Prochlorococcus</taxon>
    </lineage>
</organism>
<evidence type="ECO:0000256" key="5">
    <source>
        <dbReference type="ARBA" id="ARBA00023014"/>
    </source>
</evidence>
<sequence length="540" mass="62076">MNFNLKFEKLNKKIYQREHYGKILTVRLPCNPIFPIGPIYLADHIHKCFPNLEQQFIDLAIIPSNKVSKYLARKIDYFRPHLIIFSWRDIQIYAPVDGRSGNPLQNSFEVFYSKNILKKIRGSWGGLKLIASHYGEIYRNTSLVKMGLKRAKKYNKNVKVILGGGAVSVFYEQLGNLLPKGTVISVGEGENLIEKIIRGDSIEEERCYIAGQKPRNKLIHEQPSGIVKTACNYKYIKSIWPEFDWYIESGDYYVGVQTKRGCPHNCCFCVYTVVEGKKVRVNPVKEVIEEMKQLYDIGVRGFWFTDAQFIPAKKHIQDAKTLLQAIKDQGWDDINWAAYIRADNIDAELAQLMVDTGMSYFEIGITSGSQELVKKMRLAYNLETVLNNCRMLVKSGFKNHVSVNYSFNVFDETPSTIRQTIAYHRELENIFGKGLVDPAIFFIGLQPHTLLEKYALEHKILKPNYNPMSMMPWTARKLLWNPGSLGKKLGQVCLEAFDNPDDEFGKTVIDILEREYGKCSLKESLKVRPLSERKLAHSKK</sequence>
<dbReference type="GO" id="GO:0051536">
    <property type="term" value="F:iron-sulfur cluster binding"/>
    <property type="evidence" value="ECO:0007669"/>
    <property type="project" value="UniProtKB-KW"/>
</dbReference>
<evidence type="ECO:0000313" key="7">
    <source>
        <dbReference type="EMBL" id="KGG08786.1"/>
    </source>
</evidence>
<proteinExistence type="predicted"/>
<name>A0A0A2B4I7_PROMR</name>
<keyword evidence="3" id="KW-0479">Metal-binding</keyword>
<evidence type="ECO:0000313" key="8">
    <source>
        <dbReference type="Proteomes" id="UP000030345"/>
    </source>
</evidence>
<dbReference type="AlphaFoldDB" id="A0A0A2B4I7"/>
<protein>
    <submittedName>
        <fullName evidence="7">SAM radical protein</fullName>
    </submittedName>
</protein>
<accession>A0A0A2B4I7</accession>
<dbReference type="Proteomes" id="UP000030345">
    <property type="component" value="Unassembled WGS sequence"/>
</dbReference>
<dbReference type="PANTHER" id="PTHR43409">
    <property type="entry name" value="ANAEROBIC MAGNESIUM-PROTOPORPHYRIN IX MONOMETHYL ESTER CYCLASE-RELATED"/>
    <property type="match status" value="1"/>
</dbReference>
<dbReference type="SFLD" id="SFLDG01082">
    <property type="entry name" value="B12-binding_domain_containing"/>
    <property type="match status" value="1"/>
</dbReference>
<dbReference type="InterPro" id="IPR023404">
    <property type="entry name" value="rSAM_horseshoe"/>
</dbReference>
<dbReference type="InterPro" id="IPR007197">
    <property type="entry name" value="rSAM"/>
</dbReference>
<evidence type="ECO:0000256" key="2">
    <source>
        <dbReference type="ARBA" id="ARBA00022691"/>
    </source>
</evidence>
<keyword evidence="2" id="KW-0949">S-adenosyl-L-methionine</keyword>
<dbReference type="SUPFAM" id="SSF102114">
    <property type="entry name" value="Radical SAM enzymes"/>
    <property type="match status" value="1"/>
</dbReference>
<dbReference type="Gene3D" id="3.80.30.20">
    <property type="entry name" value="tm_1862 like domain"/>
    <property type="match status" value="1"/>
</dbReference>
<dbReference type="STRING" id="59926.EV02_1460"/>
<dbReference type="GO" id="GO:0005829">
    <property type="term" value="C:cytosol"/>
    <property type="evidence" value="ECO:0007669"/>
    <property type="project" value="TreeGrafter"/>
</dbReference>
<dbReference type="Pfam" id="PF04055">
    <property type="entry name" value="Radical_SAM"/>
    <property type="match status" value="1"/>
</dbReference>
<gene>
    <name evidence="7" type="ORF">EV02_1460</name>
</gene>
<dbReference type="InterPro" id="IPR006638">
    <property type="entry name" value="Elp3/MiaA/NifB-like_rSAM"/>
</dbReference>
<dbReference type="GO" id="GO:0003824">
    <property type="term" value="F:catalytic activity"/>
    <property type="evidence" value="ECO:0007669"/>
    <property type="project" value="InterPro"/>
</dbReference>
<dbReference type="eggNOG" id="COG1032">
    <property type="taxonomic scope" value="Bacteria"/>
</dbReference>
<evidence type="ECO:0000256" key="4">
    <source>
        <dbReference type="ARBA" id="ARBA00023004"/>
    </source>
</evidence>
<dbReference type="PROSITE" id="PS51918">
    <property type="entry name" value="RADICAL_SAM"/>
    <property type="match status" value="1"/>
</dbReference>
<dbReference type="SFLD" id="SFLDS00029">
    <property type="entry name" value="Radical_SAM"/>
    <property type="match status" value="1"/>
</dbReference>
<reference evidence="8" key="1">
    <citation type="journal article" date="2014" name="Sci. Data">
        <title>Genomes of diverse isolates of the marine cyanobacterium Prochlorococcus.</title>
        <authorList>
            <person name="Biller S."/>
            <person name="Berube P."/>
            <person name="Thompson J."/>
            <person name="Kelly L."/>
            <person name="Roggensack S."/>
            <person name="Awad L."/>
            <person name="Roache-Johnson K."/>
            <person name="Ding H."/>
            <person name="Giovannoni S.J."/>
            <person name="Moore L.R."/>
            <person name="Chisholm S.W."/>
        </authorList>
    </citation>
    <scope>NUCLEOTIDE SEQUENCE [LARGE SCALE GENOMIC DNA]</scope>
    <source>
        <strain evidence="8">SB</strain>
    </source>
</reference>
<keyword evidence="4" id="KW-0408">Iron</keyword>
<dbReference type="GO" id="GO:0046872">
    <property type="term" value="F:metal ion binding"/>
    <property type="evidence" value="ECO:0007669"/>
    <property type="project" value="UniProtKB-KW"/>
</dbReference>
<keyword evidence="5" id="KW-0411">Iron-sulfur</keyword>
<dbReference type="OrthoDB" id="9801424at2"/>
<dbReference type="InterPro" id="IPR051198">
    <property type="entry name" value="BchE-like"/>
</dbReference>
<evidence type="ECO:0000256" key="1">
    <source>
        <dbReference type="ARBA" id="ARBA00001966"/>
    </source>
</evidence>
<dbReference type="SMART" id="SM00729">
    <property type="entry name" value="Elp3"/>
    <property type="match status" value="1"/>
</dbReference>
<feature type="domain" description="Radical SAM core" evidence="6">
    <location>
        <begin position="248"/>
        <end position="482"/>
    </location>
</feature>
<comment type="caution">
    <text evidence="7">The sequence shown here is derived from an EMBL/GenBank/DDBJ whole genome shotgun (WGS) entry which is preliminary data.</text>
</comment>
<dbReference type="InterPro" id="IPR058240">
    <property type="entry name" value="rSAM_sf"/>
</dbReference>
<dbReference type="NCBIfam" id="NF045585">
    <property type="entry name" value="rSAM_slr0320"/>
    <property type="match status" value="1"/>
</dbReference>
<dbReference type="RefSeq" id="WP_032520106.1">
    <property type="nucleotide sequence ID" value="NZ_CP138981.1"/>
</dbReference>
<evidence type="ECO:0000259" key="6">
    <source>
        <dbReference type="PROSITE" id="PS51918"/>
    </source>
</evidence>